<protein>
    <submittedName>
        <fullName evidence="1">PAS domain-containing protein</fullName>
    </submittedName>
</protein>
<dbReference type="Pfam" id="PF07310">
    <property type="entry name" value="PAS_5"/>
    <property type="match status" value="1"/>
</dbReference>
<dbReference type="Proteomes" id="UP000539372">
    <property type="component" value="Unassembled WGS sequence"/>
</dbReference>
<dbReference type="RefSeq" id="WP_169624090.1">
    <property type="nucleotide sequence ID" value="NZ_JABBNT010000001.1"/>
</dbReference>
<keyword evidence="2" id="KW-1185">Reference proteome</keyword>
<gene>
    <name evidence="1" type="ORF">HH303_05125</name>
</gene>
<comment type="caution">
    <text evidence="1">The sequence shown here is derived from an EMBL/GenBank/DDBJ whole genome shotgun (WGS) entry which is preliminary data.</text>
</comment>
<dbReference type="EMBL" id="JABBNT010000001">
    <property type="protein sequence ID" value="NMM43848.1"/>
    <property type="molecule type" value="Genomic_DNA"/>
</dbReference>
<name>A0A7Y0DYJ8_9PROT</name>
<organism evidence="1 2">
    <name type="scientific">Pacificispira spongiicola</name>
    <dbReference type="NCBI Taxonomy" id="2729598"/>
    <lineage>
        <taxon>Bacteria</taxon>
        <taxon>Pseudomonadati</taxon>
        <taxon>Pseudomonadota</taxon>
        <taxon>Alphaproteobacteria</taxon>
        <taxon>Rhodospirillales</taxon>
        <taxon>Rhodospirillaceae</taxon>
        <taxon>Pacificispira</taxon>
    </lineage>
</organism>
<accession>A0A7Y0DYJ8</accession>
<sequence>MPDAPSNSIPSPSSPPGVRAVFDYWIGIRAARHLPLRADFDPMAIRKHLPSVLLVDIEGLTNDGTGIYRYRLAGEREIQARGVNPKGRLVTEAYYGPAADVSIANFETVRTTCAPHFIVLEFVNDRGLRVNEESVLLPFSEDGQTVSQILVFSEERR</sequence>
<reference evidence="1 2" key="1">
    <citation type="submission" date="2020-04" db="EMBL/GenBank/DDBJ databases">
        <title>Rhodospirillaceae bacterium KN72 isolated from deep sea.</title>
        <authorList>
            <person name="Zhang D.-C."/>
        </authorList>
    </citation>
    <scope>NUCLEOTIDE SEQUENCE [LARGE SCALE GENOMIC DNA]</scope>
    <source>
        <strain evidence="1 2">KN72</strain>
    </source>
</reference>
<evidence type="ECO:0000313" key="2">
    <source>
        <dbReference type="Proteomes" id="UP000539372"/>
    </source>
</evidence>
<dbReference type="InterPro" id="IPR009922">
    <property type="entry name" value="DUF1457"/>
</dbReference>
<evidence type="ECO:0000313" key="1">
    <source>
        <dbReference type="EMBL" id="NMM43848.1"/>
    </source>
</evidence>
<dbReference type="AlphaFoldDB" id="A0A7Y0DYJ8"/>
<proteinExistence type="predicted"/>